<evidence type="ECO:0000313" key="2">
    <source>
        <dbReference type="Proteomes" id="UP000235371"/>
    </source>
</evidence>
<dbReference type="AlphaFoldDB" id="A0A2J6SZA9"/>
<accession>A0A2J6SZA9</accession>
<keyword evidence="2" id="KW-1185">Reference proteome</keyword>
<reference evidence="1 2" key="1">
    <citation type="submission" date="2016-04" db="EMBL/GenBank/DDBJ databases">
        <title>A degradative enzymes factory behind the ericoid mycorrhizal symbiosis.</title>
        <authorList>
            <consortium name="DOE Joint Genome Institute"/>
            <person name="Martino E."/>
            <person name="Morin E."/>
            <person name="Grelet G."/>
            <person name="Kuo A."/>
            <person name="Kohler A."/>
            <person name="Daghino S."/>
            <person name="Barry K."/>
            <person name="Choi C."/>
            <person name="Cichocki N."/>
            <person name="Clum A."/>
            <person name="Copeland A."/>
            <person name="Hainaut M."/>
            <person name="Haridas S."/>
            <person name="Labutti K."/>
            <person name="Lindquist E."/>
            <person name="Lipzen A."/>
            <person name="Khouja H.-R."/>
            <person name="Murat C."/>
            <person name="Ohm R."/>
            <person name="Olson A."/>
            <person name="Spatafora J."/>
            <person name="Veneault-Fourrey C."/>
            <person name="Henrissat B."/>
            <person name="Grigoriev I."/>
            <person name="Martin F."/>
            <person name="Perotto S."/>
        </authorList>
    </citation>
    <scope>NUCLEOTIDE SEQUENCE [LARGE SCALE GENOMIC DNA]</scope>
    <source>
        <strain evidence="1 2">E</strain>
    </source>
</reference>
<evidence type="ECO:0000313" key="1">
    <source>
        <dbReference type="EMBL" id="PMD56106.1"/>
    </source>
</evidence>
<evidence type="ECO:0008006" key="3">
    <source>
        <dbReference type="Google" id="ProtNLM"/>
    </source>
</evidence>
<protein>
    <recommendedName>
        <fullName evidence="3">Fungal N-terminal domain-containing protein</fullName>
    </recommendedName>
</protein>
<dbReference type="Proteomes" id="UP000235371">
    <property type="component" value="Unassembled WGS sequence"/>
</dbReference>
<proteinExistence type="predicted"/>
<organism evidence="1 2">
    <name type="scientific">Hyaloscypha bicolor E</name>
    <dbReference type="NCBI Taxonomy" id="1095630"/>
    <lineage>
        <taxon>Eukaryota</taxon>
        <taxon>Fungi</taxon>
        <taxon>Dikarya</taxon>
        <taxon>Ascomycota</taxon>
        <taxon>Pezizomycotina</taxon>
        <taxon>Leotiomycetes</taxon>
        <taxon>Helotiales</taxon>
        <taxon>Hyaloscyphaceae</taxon>
        <taxon>Hyaloscypha</taxon>
        <taxon>Hyaloscypha bicolor</taxon>
    </lineage>
</organism>
<sequence>MEAIAAGSAVVAFISLAGQITQGCLYIRTLLVDASEAAEDIRHLGTESLVDLDDAGIPEGQTNSVQLALDYSDEAVTGLVKLIAKNKKLGGRWGQVKFAFAKEKCAKYISRLERAKGYISTAQAGILL</sequence>
<dbReference type="EMBL" id="KZ613852">
    <property type="protein sequence ID" value="PMD56106.1"/>
    <property type="molecule type" value="Genomic_DNA"/>
</dbReference>
<dbReference type="GeneID" id="36583465"/>
<gene>
    <name evidence="1" type="ORF">K444DRAFT_536538</name>
</gene>
<dbReference type="OrthoDB" id="3200163at2759"/>
<name>A0A2J6SZA9_9HELO</name>
<dbReference type="InParanoid" id="A0A2J6SZA9"/>
<dbReference type="RefSeq" id="XP_024733010.1">
    <property type="nucleotide sequence ID" value="XM_024875385.1"/>
</dbReference>